<comment type="caution">
    <text evidence="8">The sequence shown here is derived from an EMBL/GenBank/DDBJ whole genome shotgun (WGS) entry which is preliminary data.</text>
</comment>
<dbReference type="GO" id="GO:0005524">
    <property type="term" value="F:ATP binding"/>
    <property type="evidence" value="ECO:0007669"/>
    <property type="project" value="UniProtKB-KW"/>
</dbReference>
<dbReference type="RefSeq" id="WP_216516454.1">
    <property type="nucleotide sequence ID" value="NZ_JAHLPM010000002.1"/>
</dbReference>
<keyword evidence="2 5" id="KW-0812">Transmembrane</keyword>
<feature type="transmembrane region" description="Helical" evidence="5">
    <location>
        <begin position="256"/>
        <end position="276"/>
    </location>
</feature>
<evidence type="ECO:0000256" key="2">
    <source>
        <dbReference type="ARBA" id="ARBA00022692"/>
    </source>
</evidence>
<keyword evidence="8" id="KW-0067">ATP-binding</keyword>
<keyword evidence="4 5" id="KW-0472">Membrane</keyword>
<dbReference type="PROSITE" id="PS50893">
    <property type="entry name" value="ABC_TRANSPORTER_2"/>
    <property type="match status" value="1"/>
</dbReference>
<name>A0ABS6E1V8_9FIRM</name>
<evidence type="ECO:0000313" key="9">
    <source>
        <dbReference type="Proteomes" id="UP000749471"/>
    </source>
</evidence>
<proteinExistence type="predicted"/>
<dbReference type="CDD" id="cd03254">
    <property type="entry name" value="ABCC_Glucan_exporter_like"/>
    <property type="match status" value="1"/>
</dbReference>
<keyword evidence="8" id="KW-0547">Nucleotide-binding</keyword>
<keyword evidence="9" id="KW-1185">Reference proteome</keyword>
<organism evidence="8 9">
    <name type="scientific">Tissierella simiarum</name>
    <dbReference type="NCBI Taxonomy" id="2841534"/>
    <lineage>
        <taxon>Bacteria</taxon>
        <taxon>Bacillati</taxon>
        <taxon>Bacillota</taxon>
        <taxon>Tissierellia</taxon>
        <taxon>Tissierellales</taxon>
        <taxon>Tissierellaceae</taxon>
        <taxon>Tissierella</taxon>
    </lineage>
</organism>
<dbReference type="Pfam" id="PF00005">
    <property type="entry name" value="ABC_tran"/>
    <property type="match status" value="1"/>
</dbReference>
<evidence type="ECO:0000313" key="8">
    <source>
        <dbReference type="EMBL" id="MBU5436882.1"/>
    </source>
</evidence>
<feature type="domain" description="ABC transmembrane type-1" evidence="7">
    <location>
        <begin position="21"/>
        <end position="305"/>
    </location>
</feature>
<feature type="transmembrane region" description="Helical" evidence="5">
    <location>
        <begin position="164"/>
        <end position="181"/>
    </location>
</feature>
<feature type="transmembrane region" description="Helical" evidence="5">
    <location>
        <begin position="60"/>
        <end position="79"/>
    </location>
</feature>
<dbReference type="InterPro" id="IPR039421">
    <property type="entry name" value="Type_1_exporter"/>
</dbReference>
<keyword evidence="3 5" id="KW-1133">Transmembrane helix</keyword>
<dbReference type="InterPro" id="IPR011527">
    <property type="entry name" value="ABC1_TM_dom"/>
</dbReference>
<dbReference type="Pfam" id="PF00664">
    <property type="entry name" value="ABC_membrane"/>
    <property type="match status" value="1"/>
</dbReference>
<dbReference type="CDD" id="cd18547">
    <property type="entry name" value="ABC_6TM_Tm288_like"/>
    <property type="match status" value="1"/>
</dbReference>
<dbReference type="SMART" id="SM00382">
    <property type="entry name" value="AAA"/>
    <property type="match status" value="1"/>
</dbReference>
<evidence type="ECO:0000256" key="5">
    <source>
        <dbReference type="SAM" id="Phobius"/>
    </source>
</evidence>
<dbReference type="InterPro" id="IPR017871">
    <property type="entry name" value="ABC_transporter-like_CS"/>
</dbReference>
<feature type="transmembrane region" description="Helical" evidence="5">
    <location>
        <begin position="141"/>
        <end position="158"/>
    </location>
</feature>
<dbReference type="InterPro" id="IPR003593">
    <property type="entry name" value="AAA+_ATPase"/>
</dbReference>
<feature type="transmembrane region" description="Helical" evidence="5">
    <location>
        <begin position="18"/>
        <end position="40"/>
    </location>
</feature>
<reference evidence="8 9" key="1">
    <citation type="submission" date="2021-06" db="EMBL/GenBank/DDBJ databases">
        <authorList>
            <person name="Sun Q."/>
            <person name="Li D."/>
        </authorList>
    </citation>
    <scope>NUCLEOTIDE SEQUENCE [LARGE SCALE GENOMIC DNA]</scope>
    <source>
        <strain evidence="8 9">MSJ-40</strain>
    </source>
</reference>
<feature type="domain" description="ABC transporter" evidence="6">
    <location>
        <begin position="339"/>
        <end position="573"/>
    </location>
</feature>
<evidence type="ECO:0000259" key="6">
    <source>
        <dbReference type="PROSITE" id="PS50893"/>
    </source>
</evidence>
<dbReference type="EMBL" id="JAHLPM010000002">
    <property type="protein sequence ID" value="MBU5436882.1"/>
    <property type="molecule type" value="Genomic_DNA"/>
</dbReference>
<evidence type="ECO:0000256" key="4">
    <source>
        <dbReference type="ARBA" id="ARBA00023136"/>
    </source>
</evidence>
<dbReference type="PANTHER" id="PTHR43394">
    <property type="entry name" value="ATP-DEPENDENT PERMEASE MDL1, MITOCHONDRIAL"/>
    <property type="match status" value="1"/>
</dbReference>
<comment type="subcellular location">
    <subcellularLocation>
        <location evidence="1">Membrane</location>
        <topology evidence="1">Multi-pass membrane protein</topology>
    </subcellularLocation>
</comment>
<evidence type="ECO:0000256" key="1">
    <source>
        <dbReference type="ARBA" id="ARBA00004141"/>
    </source>
</evidence>
<dbReference type="InterPro" id="IPR003439">
    <property type="entry name" value="ABC_transporter-like_ATP-bd"/>
</dbReference>
<dbReference type="Proteomes" id="UP000749471">
    <property type="component" value="Unassembled WGS sequence"/>
</dbReference>
<dbReference type="PANTHER" id="PTHR43394:SF1">
    <property type="entry name" value="ATP-BINDING CASSETTE SUB-FAMILY B MEMBER 10, MITOCHONDRIAL"/>
    <property type="match status" value="1"/>
</dbReference>
<gene>
    <name evidence="8" type="ORF">KQI42_02610</name>
</gene>
<protein>
    <submittedName>
        <fullName evidence="8">ABC transporter ATP-binding protein/permease</fullName>
    </submittedName>
</protein>
<evidence type="ECO:0000259" key="7">
    <source>
        <dbReference type="PROSITE" id="PS50929"/>
    </source>
</evidence>
<dbReference type="PROSITE" id="PS00211">
    <property type="entry name" value="ABC_TRANSPORTER_1"/>
    <property type="match status" value="1"/>
</dbReference>
<evidence type="ECO:0000256" key="3">
    <source>
        <dbReference type="ARBA" id="ARBA00022989"/>
    </source>
</evidence>
<dbReference type="PROSITE" id="PS50929">
    <property type="entry name" value="ABC_TM1F"/>
    <property type="match status" value="1"/>
</dbReference>
<accession>A0ABS6E1V8</accession>
<sequence>MEAQVLKRLFKYVGKYKLYIFFALLFALISNILFLISPYFTGKAIDNMIGQGKVDFNSLLKIAMILIFIYITSSLFNLLQLRLVNLISNNTVRNIRRDVFNKISTLPLNYFDTNSHGDIMSKFTNDIEFISEGLLQGINQLFSGIVIIFGSLGFMIFLSIPITLIVVLITPVCFYIASFIARMSNKMFRDQSIVIGELNGYVEEIIGNQKIVKAFNYESRSLERFEEINTLLYEHGRAAQFYSSLTNPSTRFINNLSYIMVCIIGGIMSISGYISIGKISSFLIYSTQFSKPINEITSIISQFQAAMASAERIFEVLDEESEPVEDESIPVLENCRGNIVFDNVNFSYNKNKPLIQNLNINIPQGSTIAIVGPTGAGKTTLINLLMRFYDVDSGEILIDGINIKNLKKDSIRRSFGMVLQDSWLFTGTIRDNIVYGKPDASDEEVKEVLKKSHCDSFVKKLPNGYNTIITENEGNLSQGEKQLLTIARAMLVDPPMLILDEATSNIDTLTEIKIQQGFLELMKGRTSFVIAHRLSTIIDADLILVMKSGKIIEQGNHRELLSKKGFYEKLYNSQFISSTGK</sequence>